<dbReference type="CDD" id="cd18578">
    <property type="entry name" value="ABC_6TM_Pgp_ABCB1_D2_like"/>
    <property type="match status" value="1"/>
</dbReference>
<keyword evidence="15" id="KW-1185">Reference proteome</keyword>
<dbReference type="InterPro" id="IPR003593">
    <property type="entry name" value="AAA+_ATPase"/>
</dbReference>
<feature type="transmembrane region" description="Helical" evidence="12">
    <location>
        <begin position="67"/>
        <end position="90"/>
    </location>
</feature>
<feature type="region of interest" description="Disordered" evidence="11">
    <location>
        <begin position="693"/>
        <end position="713"/>
    </location>
</feature>
<evidence type="ECO:0000256" key="10">
    <source>
        <dbReference type="ARBA" id="ARBA00023180"/>
    </source>
</evidence>
<dbReference type="FunFam" id="3.40.50.300:FF:000066">
    <property type="entry name" value="ABC transporter B family member 1"/>
    <property type="match status" value="2"/>
</dbReference>
<dbReference type="SMART" id="SM00382">
    <property type="entry name" value="AAA"/>
    <property type="match status" value="2"/>
</dbReference>
<organism evidence="15 16">
    <name type="scientific">Rhodamnia argentea</name>
    <dbReference type="NCBI Taxonomy" id="178133"/>
    <lineage>
        <taxon>Eukaryota</taxon>
        <taxon>Viridiplantae</taxon>
        <taxon>Streptophyta</taxon>
        <taxon>Embryophyta</taxon>
        <taxon>Tracheophyta</taxon>
        <taxon>Spermatophyta</taxon>
        <taxon>Magnoliopsida</taxon>
        <taxon>eudicotyledons</taxon>
        <taxon>Gunneridae</taxon>
        <taxon>Pentapetalae</taxon>
        <taxon>rosids</taxon>
        <taxon>malvids</taxon>
        <taxon>Myrtales</taxon>
        <taxon>Myrtaceae</taxon>
        <taxon>Myrtoideae</taxon>
        <taxon>Myrteae</taxon>
        <taxon>Australasian group</taxon>
        <taxon>Rhodamnia</taxon>
    </lineage>
</organism>
<dbReference type="Gene3D" id="1.20.1560.10">
    <property type="entry name" value="ABC transporter type 1, transmembrane domain"/>
    <property type="match status" value="1"/>
</dbReference>
<feature type="region of interest" description="Disordered" evidence="11">
    <location>
        <begin position="633"/>
        <end position="677"/>
    </location>
</feature>
<dbReference type="KEGG" id="rarg:115747686"/>
<evidence type="ECO:0000256" key="7">
    <source>
        <dbReference type="ARBA" id="ARBA00022840"/>
    </source>
</evidence>
<keyword evidence="10" id="KW-0325">Glycoprotein</keyword>
<feature type="transmembrane region" description="Helical" evidence="12">
    <location>
        <begin position="215"/>
        <end position="236"/>
    </location>
</feature>
<dbReference type="Proteomes" id="UP000827889">
    <property type="component" value="Chromosome 10"/>
</dbReference>
<dbReference type="PANTHER" id="PTHR43394:SF16">
    <property type="entry name" value="ABC TRANSPORTER B FAMILY MEMBER 4-LIKE ISOFORM X1"/>
    <property type="match status" value="1"/>
</dbReference>
<evidence type="ECO:0000256" key="6">
    <source>
        <dbReference type="ARBA" id="ARBA00022741"/>
    </source>
</evidence>
<keyword evidence="8 12" id="KW-1133">Transmembrane helix</keyword>
<keyword evidence="5" id="KW-0677">Repeat</keyword>
<dbReference type="GO" id="GO:0010328">
    <property type="term" value="F:auxin influx transmembrane transporter activity"/>
    <property type="evidence" value="ECO:0007669"/>
    <property type="project" value="UniProtKB-ARBA"/>
</dbReference>
<feature type="transmembrane region" description="Helical" evidence="12">
    <location>
        <begin position="770"/>
        <end position="788"/>
    </location>
</feature>
<dbReference type="InterPro" id="IPR027417">
    <property type="entry name" value="P-loop_NTPase"/>
</dbReference>
<feature type="transmembrane region" description="Helical" evidence="12">
    <location>
        <begin position="293"/>
        <end position="318"/>
    </location>
</feature>
<evidence type="ECO:0000256" key="1">
    <source>
        <dbReference type="ARBA" id="ARBA00004651"/>
    </source>
</evidence>
<dbReference type="InterPro" id="IPR039421">
    <property type="entry name" value="Type_1_exporter"/>
</dbReference>
<dbReference type="GO" id="GO:0015421">
    <property type="term" value="F:ABC-type oligopeptide transporter activity"/>
    <property type="evidence" value="ECO:0007669"/>
    <property type="project" value="TreeGrafter"/>
</dbReference>
<dbReference type="Pfam" id="PF00005">
    <property type="entry name" value="ABC_tran"/>
    <property type="match status" value="2"/>
</dbReference>
<comment type="similarity">
    <text evidence="2">Belongs to the ABC transporter superfamily. ABCB family. Multidrug resistance exporter (TC 3.A.1.201) subfamily.</text>
</comment>
<feature type="domain" description="ABC transporter" evidence="13">
    <location>
        <begin position="1051"/>
        <end position="1288"/>
    </location>
</feature>
<feature type="compositionally biased region" description="Basic and acidic residues" evidence="11">
    <location>
        <begin position="633"/>
        <end position="653"/>
    </location>
</feature>
<evidence type="ECO:0000313" key="16">
    <source>
        <dbReference type="RefSeq" id="XP_030539793.1"/>
    </source>
</evidence>
<dbReference type="GO" id="GO:0010329">
    <property type="term" value="F:auxin efflux transmembrane transporter activity"/>
    <property type="evidence" value="ECO:0007669"/>
    <property type="project" value="UniProtKB-ARBA"/>
</dbReference>
<evidence type="ECO:0000259" key="14">
    <source>
        <dbReference type="PROSITE" id="PS50929"/>
    </source>
</evidence>
<dbReference type="GO" id="GO:0005743">
    <property type="term" value="C:mitochondrial inner membrane"/>
    <property type="evidence" value="ECO:0007669"/>
    <property type="project" value="TreeGrafter"/>
</dbReference>
<evidence type="ECO:0000313" key="15">
    <source>
        <dbReference type="Proteomes" id="UP000827889"/>
    </source>
</evidence>
<dbReference type="SUPFAM" id="SSF52540">
    <property type="entry name" value="P-loop containing nucleoside triphosphate hydrolases"/>
    <property type="match status" value="2"/>
</dbReference>
<dbReference type="GO" id="GO:0005524">
    <property type="term" value="F:ATP binding"/>
    <property type="evidence" value="ECO:0007669"/>
    <property type="project" value="UniProtKB-KW"/>
</dbReference>
<keyword evidence="9 12" id="KW-0472">Membrane</keyword>
<keyword evidence="7" id="KW-0067">ATP-binding</keyword>
<dbReference type="GO" id="GO:0016887">
    <property type="term" value="F:ATP hydrolysis activity"/>
    <property type="evidence" value="ECO:0007669"/>
    <property type="project" value="InterPro"/>
</dbReference>
<dbReference type="InterPro" id="IPR017871">
    <property type="entry name" value="ABC_transporter-like_CS"/>
</dbReference>
<feature type="transmembrane region" description="Helical" evidence="12">
    <location>
        <begin position="859"/>
        <end position="885"/>
    </location>
</feature>
<dbReference type="PROSITE" id="PS50893">
    <property type="entry name" value="ABC_TRANSPORTER_2"/>
    <property type="match status" value="2"/>
</dbReference>
<evidence type="ECO:0000256" key="12">
    <source>
        <dbReference type="SAM" id="Phobius"/>
    </source>
</evidence>
<sequence>MAFENGATEDSGTNEAASSRSLEAAAAVKGPAVNENEKDSNKSKGDEKANTVPFRKLFSFADTTDKLLMVAGSIGAVGNGLSLPLMTVLFGQMINTFGGNQANSDVVDLVSKISLKFVYLALGCGAAAFLQVSCWMVTGERQAARIRGLYLQTILRQDVAFFDKETNTGEVVGRMSGDTVLIQDAMGEKVGKFIQLVSTFAGGFVIAFIKGWLLTLVMLTMIPLLVTAGAAMALIISKMASRGQSAYAKAANVVEQTIGSIRTVASFTGEKRAIANYSKFLVHAYSSGVHEGLAAGLGLGSVMLIIFGGYALAIWYGAKLILDHGYNGGTVINVIMAVLTGSMSLGQASPCMSAFAAGQAAAYKMFETIHRKPEIDSFDPKGKKLDDIRGDIELRNVYFSYPARADEQIFNGFSLSIPSGMTAALVGQSGSGKSTVISLIERFYDPQAGEVLIDGINLKEFQLTWIRSKIGLVSQEPVLFACSIKDNIAYGKEGATLEEIKAAAELANAAKFIDKLPQGMDTMVGEHGTQLSGGQKQRVAIARAILKDPRILLLDEATSALDAESERIVQEALDRIMGNRTTVIVAHRLSTVRNANMIAVIHRGKMVEKGSHSELLEDPDGAYSQLIRLQEVNRESEQAPDDQNKSEITEHNRQSSQRMSYKRSISRGSSIGNSSRRSLSVSFGLPTGLNVADDTMAGPQSSAPGSTEKPPKVSLRRLARLNKPEVPVLLIGTVAAVVNGVILPIFGILISSVIKTFYEPPHELRKDSKFWALMFLVLGIASFVAYPARTYLFSVAGCKLIERIRLMCFKKVVHMEVGWFDEPDHSSGAIGARLSADAASVRALVGDALAQIVQNIASAVAGLVIAFAACWQLALIILVLIPLIGANGYVQVKFMKGFSADAKMMYEEASQVATDAVGSIRTVASFCAEEKIMQLYKKKCEGPMRTGIRQGLISGIGFGVSFVLLFCVYATSFYAGARLVQDGKTTFSDVFRVFFALTMAAIGISQSSSFTPDSTKAKGAAASIFAMIDRKSQIDPSDESGTKLDDVKGEIELCHVSFKYPSRPDIQIFRDLSLTIHSGKTVALVGESGSGKSTVIALLQRFYDLDSGHIKLDGVDIKQLQLKWLRQQMGLVSQEPVLFNETIRANIAYGKDGDATEQEILAASELANAHKFISGLQQGYDTMVGERGVQLSGGQKQRVAIARAIVKSPKILLLDEATSALDAESEKVVQDALDRVMVNRTTVVVAHRLSTIKNADVIAVVKNGVIVEKGKHETLINIKDGFYASLIALHTGASTV</sequence>
<evidence type="ECO:0000259" key="13">
    <source>
        <dbReference type="PROSITE" id="PS50893"/>
    </source>
</evidence>
<gene>
    <name evidence="16" type="primary">LOC115747686</name>
</gene>
<dbReference type="Pfam" id="PF00664">
    <property type="entry name" value="ABC_membrane"/>
    <property type="match status" value="2"/>
</dbReference>
<protein>
    <submittedName>
        <fullName evidence="16">ABC transporter B family member 11-like isoform X4</fullName>
    </submittedName>
</protein>
<feature type="transmembrane region" description="Helical" evidence="12">
    <location>
        <begin position="987"/>
        <end position="1005"/>
    </location>
</feature>
<proteinExistence type="inferred from homology"/>
<evidence type="ECO:0000256" key="11">
    <source>
        <dbReference type="SAM" id="MobiDB-lite"/>
    </source>
</evidence>
<dbReference type="FunFam" id="1.20.1560.10:FF:000044">
    <property type="entry name" value="ABC transporter B family member 9"/>
    <property type="match status" value="1"/>
</dbReference>
<feature type="region of interest" description="Disordered" evidence="11">
    <location>
        <begin position="1"/>
        <end position="48"/>
    </location>
</feature>
<comment type="subcellular location">
    <subcellularLocation>
        <location evidence="1">Cell membrane</location>
        <topology evidence="1">Multi-pass membrane protein</topology>
    </subcellularLocation>
</comment>
<feature type="compositionally biased region" description="Basic and acidic residues" evidence="11">
    <location>
        <begin position="35"/>
        <end position="48"/>
    </location>
</feature>
<evidence type="ECO:0000256" key="8">
    <source>
        <dbReference type="ARBA" id="ARBA00022989"/>
    </source>
</evidence>
<reference evidence="16" key="1">
    <citation type="submission" date="2025-08" db="UniProtKB">
        <authorList>
            <consortium name="RefSeq"/>
        </authorList>
    </citation>
    <scope>IDENTIFICATION</scope>
    <source>
        <tissue evidence="16">Leaf</tissue>
    </source>
</reference>
<evidence type="ECO:0000256" key="3">
    <source>
        <dbReference type="ARBA" id="ARBA00022448"/>
    </source>
</evidence>
<feature type="domain" description="ABC transporter" evidence="13">
    <location>
        <begin position="392"/>
        <end position="628"/>
    </location>
</feature>
<evidence type="ECO:0000256" key="2">
    <source>
        <dbReference type="ARBA" id="ARBA00007577"/>
    </source>
</evidence>
<keyword evidence="4 12" id="KW-0812">Transmembrane</keyword>
<dbReference type="SUPFAM" id="SSF90123">
    <property type="entry name" value="ABC transporter transmembrane region"/>
    <property type="match status" value="2"/>
</dbReference>
<feature type="transmembrane region" description="Helical" evidence="12">
    <location>
        <begin position="726"/>
        <end position="750"/>
    </location>
</feature>
<dbReference type="GO" id="GO:0090374">
    <property type="term" value="P:oligopeptide export from mitochondrion"/>
    <property type="evidence" value="ECO:0007669"/>
    <property type="project" value="TreeGrafter"/>
</dbReference>
<dbReference type="FunFam" id="1.20.1560.10:FF:000009">
    <property type="entry name" value="ABC transporter B family member 1"/>
    <property type="match status" value="1"/>
</dbReference>
<feature type="compositionally biased region" description="Low complexity" evidence="11">
    <location>
        <begin position="15"/>
        <end position="27"/>
    </location>
</feature>
<accession>A0A8B8PZT9</accession>
<dbReference type="GO" id="GO:0005886">
    <property type="term" value="C:plasma membrane"/>
    <property type="evidence" value="ECO:0007669"/>
    <property type="project" value="UniProtKB-SubCell"/>
</dbReference>
<feature type="domain" description="ABC transmembrane type-1" evidence="14">
    <location>
        <begin position="730"/>
        <end position="1016"/>
    </location>
</feature>
<feature type="transmembrane region" description="Helical" evidence="12">
    <location>
        <begin position="117"/>
        <end position="137"/>
    </location>
</feature>
<dbReference type="FunFam" id="1.20.1560.10:FF:000025">
    <property type="entry name" value="ABC transporter B family member 9"/>
    <property type="match status" value="1"/>
</dbReference>
<keyword evidence="6" id="KW-0547">Nucleotide-binding</keyword>
<evidence type="ECO:0000256" key="4">
    <source>
        <dbReference type="ARBA" id="ARBA00022692"/>
    </source>
</evidence>
<dbReference type="InterPro" id="IPR036640">
    <property type="entry name" value="ABC1_TM_sf"/>
</dbReference>
<feature type="domain" description="ABC transmembrane type-1" evidence="14">
    <location>
        <begin position="70"/>
        <end position="357"/>
    </location>
</feature>
<dbReference type="RefSeq" id="XP_030539793.1">
    <property type="nucleotide sequence ID" value="XM_030683933.2"/>
</dbReference>
<dbReference type="CDD" id="cd03249">
    <property type="entry name" value="ABC_MTABC3_MDL1_MDL2"/>
    <property type="match status" value="2"/>
</dbReference>
<dbReference type="PROSITE" id="PS50929">
    <property type="entry name" value="ABC_TM1F"/>
    <property type="match status" value="2"/>
</dbReference>
<feature type="transmembrane region" description="Helical" evidence="12">
    <location>
        <begin position="193"/>
        <end position="209"/>
    </location>
</feature>
<evidence type="ECO:0000256" key="5">
    <source>
        <dbReference type="ARBA" id="ARBA00022737"/>
    </source>
</evidence>
<dbReference type="Gene3D" id="3.40.50.300">
    <property type="entry name" value="P-loop containing nucleotide triphosphate hydrolases"/>
    <property type="match status" value="2"/>
</dbReference>
<name>A0A8B8PZT9_9MYRT</name>
<dbReference type="CDD" id="cd18577">
    <property type="entry name" value="ABC_6TM_Pgp_ABCB1_D1_like"/>
    <property type="match status" value="1"/>
</dbReference>
<feature type="compositionally biased region" description="Low complexity" evidence="11">
    <location>
        <begin position="666"/>
        <end position="677"/>
    </location>
</feature>
<feature type="transmembrane region" description="Helical" evidence="12">
    <location>
        <begin position="952"/>
        <end position="975"/>
    </location>
</feature>
<dbReference type="PROSITE" id="PS00211">
    <property type="entry name" value="ABC_TRANSPORTER_1"/>
    <property type="match status" value="2"/>
</dbReference>
<evidence type="ECO:0000256" key="9">
    <source>
        <dbReference type="ARBA" id="ARBA00023136"/>
    </source>
</evidence>
<keyword evidence="3" id="KW-0813">Transport</keyword>
<dbReference type="InterPro" id="IPR003439">
    <property type="entry name" value="ABC_transporter-like_ATP-bd"/>
</dbReference>
<feature type="transmembrane region" description="Helical" evidence="12">
    <location>
        <begin position="324"/>
        <end position="345"/>
    </location>
</feature>
<dbReference type="PANTHER" id="PTHR43394">
    <property type="entry name" value="ATP-DEPENDENT PERMEASE MDL1, MITOCHONDRIAL"/>
    <property type="match status" value="1"/>
</dbReference>
<dbReference type="InterPro" id="IPR011527">
    <property type="entry name" value="ABC1_TM_dom"/>
</dbReference>